<name>A0A363NTS4_9SPHI</name>
<keyword evidence="13" id="KW-1185">Reference proteome</keyword>
<feature type="domain" description="FAD-binding FR-type" evidence="11">
    <location>
        <begin position="1"/>
        <end position="102"/>
    </location>
</feature>
<keyword evidence="8" id="KW-0411">Iron-sulfur</keyword>
<dbReference type="PRINTS" id="PR00410">
    <property type="entry name" value="PHEHYDRXLASE"/>
</dbReference>
<dbReference type="PANTHER" id="PTHR47354:SF6">
    <property type="entry name" value="NADH OXIDOREDUCTASE HCR"/>
    <property type="match status" value="1"/>
</dbReference>
<dbReference type="InterPro" id="IPR001433">
    <property type="entry name" value="OxRdtase_FAD/NAD-bd"/>
</dbReference>
<dbReference type="GO" id="GO:0051537">
    <property type="term" value="F:2 iron, 2 sulfur cluster binding"/>
    <property type="evidence" value="ECO:0007669"/>
    <property type="project" value="UniProtKB-KW"/>
</dbReference>
<dbReference type="Proteomes" id="UP000250831">
    <property type="component" value="Unassembled WGS sequence"/>
</dbReference>
<dbReference type="PANTHER" id="PTHR47354">
    <property type="entry name" value="NADH OXIDOREDUCTASE HCR"/>
    <property type="match status" value="1"/>
</dbReference>
<evidence type="ECO:0000256" key="1">
    <source>
        <dbReference type="ARBA" id="ARBA00001974"/>
    </source>
</evidence>
<evidence type="ECO:0000259" key="10">
    <source>
        <dbReference type="PROSITE" id="PS51085"/>
    </source>
</evidence>
<keyword evidence="4" id="KW-0479">Metal-binding</keyword>
<dbReference type="InterPro" id="IPR006058">
    <property type="entry name" value="2Fe2S_fd_BS"/>
</dbReference>
<evidence type="ECO:0000256" key="7">
    <source>
        <dbReference type="ARBA" id="ARBA00023004"/>
    </source>
</evidence>
<dbReference type="InterPro" id="IPR017927">
    <property type="entry name" value="FAD-bd_FR_type"/>
</dbReference>
<proteinExistence type="inferred from homology"/>
<dbReference type="CDD" id="cd00207">
    <property type="entry name" value="fer2"/>
    <property type="match status" value="1"/>
</dbReference>
<sequence>MKKYIWHTHKIVKETDDTVTIYFDTGGHRMTHLPGQYLNVRFNFNGESLIRSYSLSSISSDHYPAITVKKVEGGKVSSYIVDHAANIGTWNIEGPFGNFILDQKIADQQQVVLLAGGSGISPLFSMLKSIGVTKHNPLLIYSSKSPEQTIFQNSLASLEADRRLDICYSFTDPEFVSTKMNHIPGRFSLLVLRSVIKRLVSAINDTQYYICGPLALMDLYRDALIGLKIPQKNIHMEYFNAISGNAVNFETDGCTNEVIVTHFEDTYVGDEIQTFECTSLISVKSGQSILEAMKIHDINVPSSCNNGTCGTCWAVKTMGTIHMLRHDALPEQDIAAGIVLLCQSYPQNGDVCVTLQ</sequence>
<dbReference type="PROSITE" id="PS00197">
    <property type="entry name" value="2FE2S_FER_1"/>
    <property type="match status" value="1"/>
</dbReference>
<dbReference type="EMBL" id="QCXX01000003">
    <property type="protein sequence ID" value="PUV24216.1"/>
    <property type="molecule type" value="Genomic_DNA"/>
</dbReference>
<dbReference type="Pfam" id="PF00111">
    <property type="entry name" value="Fer2"/>
    <property type="match status" value="1"/>
</dbReference>
<evidence type="ECO:0000259" key="11">
    <source>
        <dbReference type="PROSITE" id="PS51384"/>
    </source>
</evidence>
<dbReference type="AlphaFoldDB" id="A0A363NTS4"/>
<evidence type="ECO:0008006" key="14">
    <source>
        <dbReference type="Google" id="ProtNLM"/>
    </source>
</evidence>
<dbReference type="OrthoDB" id="9789468at2"/>
<dbReference type="PROSITE" id="PS51384">
    <property type="entry name" value="FAD_FR"/>
    <property type="match status" value="1"/>
</dbReference>
<evidence type="ECO:0000256" key="8">
    <source>
        <dbReference type="ARBA" id="ARBA00023014"/>
    </source>
</evidence>
<evidence type="ECO:0000256" key="2">
    <source>
        <dbReference type="ARBA" id="ARBA00022630"/>
    </source>
</evidence>
<dbReference type="InterPro" id="IPR050415">
    <property type="entry name" value="MRET"/>
</dbReference>
<dbReference type="InterPro" id="IPR039261">
    <property type="entry name" value="FNR_nucleotide-bd"/>
</dbReference>
<dbReference type="InterPro" id="IPR017938">
    <property type="entry name" value="Riboflavin_synthase-like_b-brl"/>
</dbReference>
<dbReference type="RefSeq" id="WP_108634144.1">
    <property type="nucleotide sequence ID" value="NZ_QCXX01000003.1"/>
</dbReference>
<dbReference type="InterPro" id="IPR001041">
    <property type="entry name" value="2Fe-2S_ferredoxin-type"/>
</dbReference>
<dbReference type="InterPro" id="IPR008333">
    <property type="entry name" value="Cbr1-like_FAD-bd_dom"/>
</dbReference>
<evidence type="ECO:0000256" key="4">
    <source>
        <dbReference type="ARBA" id="ARBA00022723"/>
    </source>
</evidence>
<keyword evidence="2" id="KW-0285">Flavoprotein</keyword>
<reference evidence="12 13" key="1">
    <citation type="submission" date="2018-04" db="EMBL/GenBank/DDBJ databases">
        <title>Sphingobacterium sp. M46 Genome.</title>
        <authorList>
            <person name="Cheng J."/>
            <person name="Li Y."/>
        </authorList>
    </citation>
    <scope>NUCLEOTIDE SEQUENCE [LARGE SCALE GENOMIC DNA]</scope>
    <source>
        <strain evidence="12 13">M46</strain>
    </source>
</reference>
<comment type="cofactor">
    <cofactor evidence="1">
        <name>FAD</name>
        <dbReference type="ChEBI" id="CHEBI:57692"/>
    </cofactor>
</comment>
<evidence type="ECO:0000313" key="12">
    <source>
        <dbReference type="EMBL" id="PUV24216.1"/>
    </source>
</evidence>
<dbReference type="SUPFAM" id="SSF63380">
    <property type="entry name" value="Riboflavin synthase domain-like"/>
    <property type="match status" value="1"/>
</dbReference>
<dbReference type="Pfam" id="PF00970">
    <property type="entry name" value="FAD_binding_6"/>
    <property type="match status" value="1"/>
</dbReference>
<organism evidence="12 13">
    <name type="scientific">Sphingobacterium athyrii</name>
    <dbReference type="NCBI Taxonomy" id="2152717"/>
    <lineage>
        <taxon>Bacteria</taxon>
        <taxon>Pseudomonadati</taxon>
        <taxon>Bacteroidota</taxon>
        <taxon>Sphingobacteriia</taxon>
        <taxon>Sphingobacteriales</taxon>
        <taxon>Sphingobacteriaceae</taxon>
        <taxon>Sphingobacterium</taxon>
    </lineage>
</organism>
<keyword evidence="3" id="KW-0001">2Fe-2S</keyword>
<dbReference type="Gene3D" id="2.40.30.10">
    <property type="entry name" value="Translation factors"/>
    <property type="match status" value="1"/>
</dbReference>
<dbReference type="InterPro" id="IPR012675">
    <property type="entry name" value="Beta-grasp_dom_sf"/>
</dbReference>
<evidence type="ECO:0000313" key="13">
    <source>
        <dbReference type="Proteomes" id="UP000250831"/>
    </source>
</evidence>
<dbReference type="Gene3D" id="3.10.20.30">
    <property type="match status" value="1"/>
</dbReference>
<keyword evidence="6" id="KW-0560">Oxidoreductase</keyword>
<dbReference type="SUPFAM" id="SSF54292">
    <property type="entry name" value="2Fe-2S ferredoxin-like"/>
    <property type="match status" value="1"/>
</dbReference>
<keyword evidence="7" id="KW-0408">Iron</keyword>
<evidence type="ECO:0000256" key="3">
    <source>
        <dbReference type="ARBA" id="ARBA00022714"/>
    </source>
</evidence>
<dbReference type="GO" id="GO:0046872">
    <property type="term" value="F:metal ion binding"/>
    <property type="evidence" value="ECO:0007669"/>
    <property type="project" value="UniProtKB-KW"/>
</dbReference>
<dbReference type="SUPFAM" id="SSF52343">
    <property type="entry name" value="Ferredoxin reductase-like, C-terminal NADP-linked domain"/>
    <property type="match status" value="1"/>
</dbReference>
<feature type="domain" description="2Fe-2S ferredoxin-type" evidence="10">
    <location>
        <begin position="270"/>
        <end position="356"/>
    </location>
</feature>
<comment type="caution">
    <text evidence="12">The sequence shown here is derived from an EMBL/GenBank/DDBJ whole genome shotgun (WGS) entry which is preliminary data.</text>
</comment>
<evidence type="ECO:0000256" key="9">
    <source>
        <dbReference type="ARBA" id="ARBA00061434"/>
    </source>
</evidence>
<protein>
    <recommendedName>
        <fullName evidence="14">Iron-sulfur cluster-binding domain-containing protein</fullName>
    </recommendedName>
</protein>
<dbReference type="Pfam" id="PF00175">
    <property type="entry name" value="NAD_binding_1"/>
    <property type="match status" value="1"/>
</dbReference>
<evidence type="ECO:0000256" key="6">
    <source>
        <dbReference type="ARBA" id="ARBA00023002"/>
    </source>
</evidence>
<keyword evidence="5" id="KW-0274">FAD</keyword>
<gene>
    <name evidence="12" type="ORF">DCO56_12720</name>
</gene>
<dbReference type="Gene3D" id="3.40.50.80">
    <property type="entry name" value="Nucleotide-binding domain of ferredoxin-NADP reductase (FNR) module"/>
    <property type="match status" value="1"/>
</dbReference>
<comment type="similarity">
    <text evidence="9">In the N-terminal section; belongs to the FAD-binding oxidoreductase type 6 family.</text>
</comment>
<dbReference type="InterPro" id="IPR036010">
    <property type="entry name" value="2Fe-2S_ferredoxin-like_sf"/>
</dbReference>
<accession>A0A363NTS4</accession>
<evidence type="ECO:0000256" key="5">
    <source>
        <dbReference type="ARBA" id="ARBA00022827"/>
    </source>
</evidence>
<dbReference type="GO" id="GO:0016491">
    <property type="term" value="F:oxidoreductase activity"/>
    <property type="evidence" value="ECO:0007669"/>
    <property type="project" value="UniProtKB-KW"/>
</dbReference>
<dbReference type="PROSITE" id="PS51085">
    <property type="entry name" value="2FE2S_FER_2"/>
    <property type="match status" value="1"/>
</dbReference>